<dbReference type="RefSeq" id="WP_127728435.1">
    <property type="nucleotide sequence ID" value="NZ_SACP01000006.1"/>
</dbReference>
<reference evidence="1 2" key="1">
    <citation type="submission" date="2019-01" db="EMBL/GenBank/DDBJ databases">
        <authorList>
            <person name="Chen W.-M."/>
        </authorList>
    </citation>
    <scope>NUCLEOTIDE SEQUENCE [LARGE SCALE GENOMIC DNA]</scope>
    <source>
        <strain evidence="1 2">TER-1</strain>
    </source>
</reference>
<name>A0A3S2YUG4_9HYPH</name>
<organism evidence="1 2">
    <name type="scientific">Methylobacterium oryzihabitans</name>
    <dbReference type="NCBI Taxonomy" id="2499852"/>
    <lineage>
        <taxon>Bacteria</taxon>
        <taxon>Pseudomonadati</taxon>
        <taxon>Pseudomonadota</taxon>
        <taxon>Alphaproteobacteria</taxon>
        <taxon>Hyphomicrobiales</taxon>
        <taxon>Methylobacteriaceae</taxon>
        <taxon>Methylobacterium</taxon>
    </lineage>
</organism>
<sequence length="82" mass="8902">MTAIWFILALMTGAAVLALLWPMSRRPVPVAAQAVVLATETGFYEDQLREIDRDAARGLLAPPEAEAARAEAARRLLRASRG</sequence>
<dbReference type="Proteomes" id="UP000286997">
    <property type="component" value="Unassembled WGS sequence"/>
</dbReference>
<proteinExistence type="predicted"/>
<dbReference type="AlphaFoldDB" id="A0A3S2YUG4"/>
<feature type="non-terminal residue" evidence="1">
    <location>
        <position position="82"/>
    </location>
</feature>
<accession>A0A3S2YUG4</accession>
<dbReference type="NCBIfam" id="TIGR03142">
    <property type="entry name" value="cytochro_ccmI"/>
    <property type="match status" value="1"/>
</dbReference>
<evidence type="ECO:0000313" key="1">
    <source>
        <dbReference type="EMBL" id="RVU19501.1"/>
    </source>
</evidence>
<protein>
    <submittedName>
        <fullName evidence="1">C-type cytochrome biogenesis protein CcmI</fullName>
    </submittedName>
</protein>
<keyword evidence="2" id="KW-1185">Reference proteome</keyword>
<dbReference type="InterPro" id="IPR017560">
    <property type="entry name" value="Cyt_c_biogenesis_CcmI"/>
</dbReference>
<comment type="caution">
    <text evidence="1">The sequence shown here is derived from an EMBL/GenBank/DDBJ whole genome shotgun (WGS) entry which is preliminary data.</text>
</comment>
<dbReference type="EMBL" id="SACP01000006">
    <property type="protein sequence ID" value="RVU19501.1"/>
    <property type="molecule type" value="Genomic_DNA"/>
</dbReference>
<evidence type="ECO:0000313" key="2">
    <source>
        <dbReference type="Proteomes" id="UP000286997"/>
    </source>
</evidence>
<gene>
    <name evidence="1" type="primary">ccmI</name>
    <name evidence="1" type="ORF">EOE48_08890</name>
</gene>